<keyword evidence="2" id="KW-0813">Transport</keyword>
<dbReference type="InterPro" id="IPR039309">
    <property type="entry name" value="BT1"/>
</dbReference>
<proteinExistence type="predicted"/>
<comment type="subcellular location">
    <subcellularLocation>
        <location evidence="1">Membrane</location>
        <topology evidence="1">Multi-pass membrane protein</topology>
    </subcellularLocation>
</comment>
<evidence type="ECO:0000256" key="3">
    <source>
        <dbReference type="ARBA" id="ARBA00022692"/>
    </source>
</evidence>
<keyword evidence="5 6" id="KW-0472">Membrane</keyword>
<accession>A0A3P3Z1M0</accession>
<dbReference type="EMBL" id="LS997613">
    <property type="protein sequence ID" value="SYZ64118.1"/>
    <property type="molecule type" value="Genomic_DNA"/>
</dbReference>
<keyword evidence="4 6" id="KW-1133">Transmembrane helix</keyword>
<evidence type="ECO:0000313" key="7">
    <source>
        <dbReference type="EMBL" id="SYZ64118.1"/>
    </source>
</evidence>
<protein>
    <submittedName>
        <fullName evidence="7">BT1_family</fullName>
    </submittedName>
</protein>
<keyword evidence="3 6" id="KW-0812">Transmembrane</keyword>
<dbReference type="Proteomes" id="UP000319462">
    <property type="component" value="Chromosome 14"/>
</dbReference>
<reference evidence="7 8" key="1">
    <citation type="submission" date="2018-09" db="EMBL/GenBank/DDBJ databases">
        <authorList>
            <person name="Peiro R."/>
            <person name="Begona"/>
            <person name="Cbmso G."/>
            <person name="Lopez M."/>
            <person name="Gonzalez S."/>
        </authorList>
    </citation>
    <scope>NUCLEOTIDE SEQUENCE [LARGE SCALE GENOMIC DNA]</scope>
</reference>
<evidence type="ECO:0000256" key="4">
    <source>
        <dbReference type="ARBA" id="ARBA00022989"/>
    </source>
</evidence>
<organism evidence="7 8">
    <name type="scientific">Leishmania braziliensis MHOM/BR/75/M2904</name>
    <dbReference type="NCBI Taxonomy" id="420245"/>
    <lineage>
        <taxon>Eukaryota</taxon>
        <taxon>Discoba</taxon>
        <taxon>Euglenozoa</taxon>
        <taxon>Kinetoplastea</taxon>
        <taxon>Metakinetoplastina</taxon>
        <taxon>Trypanosomatida</taxon>
        <taxon>Trypanosomatidae</taxon>
        <taxon>Leishmaniinae</taxon>
        <taxon>Leishmania</taxon>
        <taxon>Leishmania braziliensis species complex</taxon>
    </lineage>
</organism>
<evidence type="ECO:0000256" key="1">
    <source>
        <dbReference type="ARBA" id="ARBA00004141"/>
    </source>
</evidence>
<evidence type="ECO:0000313" key="8">
    <source>
        <dbReference type="Proteomes" id="UP000319462"/>
    </source>
</evidence>
<gene>
    <name evidence="7" type="ORF">LBRM2904_14.1420</name>
</gene>
<dbReference type="GO" id="GO:0016020">
    <property type="term" value="C:membrane"/>
    <property type="evidence" value="ECO:0007669"/>
    <property type="project" value="UniProtKB-SubCell"/>
</dbReference>
<sequence>MGRTILLFGFSCEGEGHTCTVASSLCYFLDEGFSRGLINTSRYAILTDRLGIGDTLYQHLQGVACTLFSKNVLVAAFSDFLATLRSMQHWARRASGIVGGDITIGFGLLHLRQFSSTTAAVFILVANLLIANMDILSKGHYRRLLRRHPRWCAELGALFSLAIANHSVHTRYTVGHEAPTERCAHLGR</sequence>
<dbReference type="Pfam" id="PF03092">
    <property type="entry name" value="BT1"/>
    <property type="match status" value="1"/>
</dbReference>
<evidence type="ECO:0000256" key="6">
    <source>
        <dbReference type="SAM" id="Phobius"/>
    </source>
</evidence>
<evidence type="ECO:0000256" key="5">
    <source>
        <dbReference type="ARBA" id="ARBA00023136"/>
    </source>
</evidence>
<feature type="transmembrane region" description="Helical" evidence="6">
    <location>
        <begin position="117"/>
        <end position="137"/>
    </location>
</feature>
<evidence type="ECO:0000256" key="2">
    <source>
        <dbReference type="ARBA" id="ARBA00022448"/>
    </source>
</evidence>
<name>A0A3P3Z1M0_LEIBR</name>
<dbReference type="AlphaFoldDB" id="A0A3P3Z1M0"/>